<proteinExistence type="predicted"/>
<dbReference type="GeneID" id="106465442"/>
<name>A0ABM1BFS8_LIMPO</name>
<feature type="domain" description="WAP" evidence="3">
    <location>
        <begin position="47"/>
        <end position="98"/>
    </location>
</feature>
<dbReference type="InterPro" id="IPR008197">
    <property type="entry name" value="WAP_dom"/>
</dbReference>
<comment type="function">
    <text evidence="1">Has antibacterial activity.</text>
</comment>
<dbReference type="SMART" id="SM00217">
    <property type="entry name" value="WAP"/>
    <property type="match status" value="1"/>
</dbReference>
<evidence type="ECO:0000256" key="1">
    <source>
        <dbReference type="ARBA" id="ARBA00002878"/>
    </source>
</evidence>
<dbReference type="Proteomes" id="UP000694941">
    <property type="component" value="Unplaced"/>
</dbReference>
<dbReference type="RefSeq" id="XP_013781126.1">
    <property type="nucleotide sequence ID" value="XM_013925672.1"/>
</dbReference>
<evidence type="ECO:0000259" key="3">
    <source>
        <dbReference type="PROSITE" id="PS51390"/>
    </source>
</evidence>
<dbReference type="Pfam" id="PF00095">
    <property type="entry name" value="WAP"/>
    <property type="match status" value="1"/>
</dbReference>
<dbReference type="PRINTS" id="PR00003">
    <property type="entry name" value="4DISULPHCORE"/>
</dbReference>
<feature type="region of interest" description="Disordered" evidence="2">
    <location>
        <begin position="98"/>
        <end position="117"/>
    </location>
</feature>
<reference evidence="5" key="1">
    <citation type="submission" date="2025-08" db="UniProtKB">
        <authorList>
            <consortium name="RefSeq"/>
        </authorList>
    </citation>
    <scope>IDENTIFICATION</scope>
    <source>
        <tissue evidence="5">Muscle</tissue>
    </source>
</reference>
<dbReference type="InterPro" id="IPR036645">
    <property type="entry name" value="Elafin-like_sf"/>
</dbReference>
<protein>
    <submittedName>
        <fullName evidence="5">Perlwapin-like</fullName>
    </submittedName>
</protein>
<organism evidence="4 5">
    <name type="scientific">Limulus polyphemus</name>
    <name type="common">Atlantic horseshoe crab</name>
    <dbReference type="NCBI Taxonomy" id="6850"/>
    <lineage>
        <taxon>Eukaryota</taxon>
        <taxon>Metazoa</taxon>
        <taxon>Ecdysozoa</taxon>
        <taxon>Arthropoda</taxon>
        <taxon>Chelicerata</taxon>
        <taxon>Merostomata</taxon>
        <taxon>Xiphosura</taxon>
        <taxon>Limulidae</taxon>
        <taxon>Limulus</taxon>
    </lineage>
</organism>
<keyword evidence="4" id="KW-1185">Reference proteome</keyword>
<dbReference type="Gene3D" id="4.10.75.10">
    <property type="entry name" value="Elafin-like"/>
    <property type="match status" value="1"/>
</dbReference>
<gene>
    <name evidence="5" type="primary">LOC106465442</name>
</gene>
<dbReference type="SUPFAM" id="SSF57256">
    <property type="entry name" value="Elafin-like"/>
    <property type="match status" value="1"/>
</dbReference>
<evidence type="ECO:0000256" key="2">
    <source>
        <dbReference type="SAM" id="MobiDB-lite"/>
    </source>
</evidence>
<feature type="compositionally biased region" description="Basic and acidic residues" evidence="2">
    <location>
        <begin position="106"/>
        <end position="117"/>
    </location>
</feature>
<sequence>MSQRLSFPFGPKRRVLPGQRGDDCTDCVADFKDCVQECLREYDCTTKKTKEGFCPIGDPRPSKCSPSPVFNVCDSDQDCPGTKKCCEDGCSKVCAVSLPRPPSKHPLKDRSRPPFFG</sequence>
<accession>A0ABM1BFS8</accession>
<evidence type="ECO:0000313" key="5">
    <source>
        <dbReference type="RefSeq" id="XP_013781126.1"/>
    </source>
</evidence>
<evidence type="ECO:0000313" key="4">
    <source>
        <dbReference type="Proteomes" id="UP000694941"/>
    </source>
</evidence>
<dbReference type="PROSITE" id="PS51390">
    <property type="entry name" value="WAP"/>
    <property type="match status" value="1"/>
</dbReference>